<dbReference type="GO" id="GO:0004842">
    <property type="term" value="F:ubiquitin-protein transferase activity"/>
    <property type="evidence" value="ECO:0007669"/>
    <property type="project" value="TreeGrafter"/>
</dbReference>
<dbReference type="SMART" id="SM00248">
    <property type="entry name" value="ANK"/>
    <property type="match status" value="2"/>
</dbReference>
<protein>
    <submittedName>
        <fullName evidence="4">Ankyrin</fullName>
    </submittedName>
</protein>
<reference evidence="4" key="1">
    <citation type="journal article" date="2023" name="Mol. Phylogenet. Evol.">
        <title>Genome-scale phylogeny and comparative genomics of the fungal order Sordariales.</title>
        <authorList>
            <person name="Hensen N."/>
            <person name="Bonometti L."/>
            <person name="Westerberg I."/>
            <person name="Brannstrom I.O."/>
            <person name="Guillou S."/>
            <person name="Cros-Aarteil S."/>
            <person name="Calhoun S."/>
            <person name="Haridas S."/>
            <person name="Kuo A."/>
            <person name="Mondo S."/>
            <person name="Pangilinan J."/>
            <person name="Riley R."/>
            <person name="LaButti K."/>
            <person name="Andreopoulos B."/>
            <person name="Lipzen A."/>
            <person name="Chen C."/>
            <person name="Yan M."/>
            <person name="Daum C."/>
            <person name="Ng V."/>
            <person name="Clum A."/>
            <person name="Steindorff A."/>
            <person name="Ohm R.A."/>
            <person name="Martin F."/>
            <person name="Silar P."/>
            <person name="Natvig D.O."/>
            <person name="Lalanne C."/>
            <person name="Gautier V."/>
            <person name="Ament-Velasquez S.L."/>
            <person name="Kruys A."/>
            <person name="Hutchinson M.I."/>
            <person name="Powell A.J."/>
            <person name="Barry K."/>
            <person name="Miller A.N."/>
            <person name="Grigoriev I.V."/>
            <person name="Debuchy R."/>
            <person name="Gladieux P."/>
            <person name="Hiltunen Thoren M."/>
            <person name="Johannesson H."/>
        </authorList>
    </citation>
    <scope>NUCLEOTIDE SEQUENCE</scope>
    <source>
        <strain evidence="4">CBS 757.83</strain>
    </source>
</reference>
<dbReference type="Gene3D" id="1.25.40.20">
    <property type="entry name" value="Ankyrin repeat-containing domain"/>
    <property type="match status" value="1"/>
</dbReference>
<dbReference type="Proteomes" id="UP001305647">
    <property type="component" value="Unassembled WGS sequence"/>
</dbReference>
<evidence type="ECO:0000313" key="5">
    <source>
        <dbReference type="Proteomes" id="UP001305647"/>
    </source>
</evidence>
<evidence type="ECO:0000256" key="3">
    <source>
        <dbReference type="PROSITE-ProRule" id="PRU00023"/>
    </source>
</evidence>
<feature type="repeat" description="ANK" evidence="3">
    <location>
        <begin position="43"/>
        <end position="75"/>
    </location>
</feature>
<evidence type="ECO:0000313" key="4">
    <source>
        <dbReference type="EMBL" id="KAK4097049.1"/>
    </source>
</evidence>
<feature type="non-terminal residue" evidence="4">
    <location>
        <position position="98"/>
    </location>
</feature>
<dbReference type="PANTHER" id="PTHR24171">
    <property type="entry name" value="ANKYRIN REPEAT DOMAIN-CONTAINING PROTEIN 39-RELATED"/>
    <property type="match status" value="1"/>
</dbReference>
<feature type="repeat" description="ANK" evidence="3">
    <location>
        <begin position="76"/>
        <end position="98"/>
    </location>
</feature>
<keyword evidence="1" id="KW-0677">Repeat</keyword>
<name>A0AAN6SY34_9PEZI</name>
<dbReference type="InterPro" id="IPR036770">
    <property type="entry name" value="Ankyrin_rpt-contain_sf"/>
</dbReference>
<dbReference type="PROSITE" id="PS50297">
    <property type="entry name" value="ANK_REP_REGION"/>
    <property type="match status" value="1"/>
</dbReference>
<dbReference type="GO" id="GO:0085020">
    <property type="term" value="P:protein K6-linked ubiquitination"/>
    <property type="evidence" value="ECO:0007669"/>
    <property type="project" value="TreeGrafter"/>
</dbReference>
<dbReference type="SUPFAM" id="SSF48403">
    <property type="entry name" value="Ankyrin repeat"/>
    <property type="match status" value="1"/>
</dbReference>
<evidence type="ECO:0000256" key="1">
    <source>
        <dbReference type="ARBA" id="ARBA00022737"/>
    </source>
</evidence>
<accession>A0AAN6SY34</accession>
<dbReference type="EMBL" id="MU863687">
    <property type="protein sequence ID" value="KAK4097049.1"/>
    <property type="molecule type" value="Genomic_DNA"/>
</dbReference>
<dbReference type="Pfam" id="PF12796">
    <property type="entry name" value="Ank_2"/>
    <property type="match status" value="1"/>
</dbReference>
<proteinExistence type="predicted"/>
<dbReference type="AlphaFoldDB" id="A0AAN6SY34"/>
<dbReference type="PROSITE" id="PS50088">
    <property type="entry name" value="ANK_REPEAT"/>
    <property type="match status" value="2"/>
</dbReference>
<feature type="non-terminal residue" evidence="4">
    <location>
        <position position="1"/>
    </location>
</feature>
<dbReference type="InterPro" id="IPR002110">
    <property type="entry name" value="Ankyrin_rpt"/>
</dbReference>
<reference evidence="4" key="2">
    <citation type="submission" date="2023-05" db="EMBL/GenBank/DDBJ databases">
        <authorList>
            <consortium name="Lawrence Berkeley National Laboratory"/>
            <person name="Steindorff A."/>
            <person name="Hensen N."/>
            <person name="Bonometti L."/>
            <person name="Westerberg I."/>
            <person name="Brannstrom I.O."/>
            <person name="Guillou S."/>
            <person name="Cros-Aarteil S."/>
            <person name="Calhoun S."/>
            <person name="Haridas S."/>
            <person name="Kuo A."/>
            <person name="Mondo S."/>
            <person name="Pangilinan J."/>
            <person name="Riley R."/>
            <person name="Labutti K."/>
            <person name="Andreopoulos B."/>
            <person name="Lipzen A."/>
            <person name="Chen C."/>
            <person name="Yanf M."/>
            <person name="Daum C."/>
            <person name="Ng V."/>
            <person name="Clum A."/>
            <person name="Ohm R."/>
            <person name="Martin F."/>
            <person name="Silar P."/>
            <person name="Natvig D."/>
            <person name="Lalanne C."/>
            <person name="Gautier V."/>
            <person name="Ament-Velasquez S.L."/>
            <person name="Kruys A."/>
            <person name="Hutchinson M.I."/>
            <person name="Powell A.J."/>
            <person name="Barry K."/>
            <person name="Miller A.N."/>
            <person name="Grigoriev I.V."/>
            <person name="Debuchy R."/>
            <person name="Gladieux P."/>
            <person name="Thoren M.H."/>
            <person name="Johannesson H."/>
        </authorList>
    </citation>
    <scope>NUCLEOTIDE SEQUENCE</scope>
    <source>
        <strain evidence="4">CBS 757.83</strain>
    </source>
</reference>
<dbReference type="PANTHER" id="PTHR24171:SF8">
    <property type="entry name" value="BRCA1-ASSOCIATED RING DOMAIN PROTEIN 1"/>
    <property type="match status" value="1"/>
</dbReference>
<comment type="caution">
    <text evidence="4">The sequence shown here is derived from an EMBL/GenBank/DDBJ whole genome shotgun (WGS) entry which is preliminary data.</text>
</comment>
<gene>
    <name evidence="4" type="ORF">N658DRAFT_397050</name>
</gene>
<keyword evidence="5" id="KW-1185">Reference proteome</keyword>
<sequence>GVDVNTRDAMGRTGLGCAAQFNHDRGASVLLHHNADTELENYLGWTPVLDAVLNNSHECLRLLLKRGADYRFVSRYGWSILHCAAQAGDLETMRILTE</sequence>
<evidence type="ECO:0000256" key="2">
    <source>
        <dbReference type="ARBA" id="ARBA00023043"/>
    </source>
</evidence>
<organism evidence="4 5">
    <name type="scientific">Parathielavia hyrcaniae</name>
    <dbReference type="NCBI Taxonomy" id="113614"/>
    <lineage>
        <taxon>Eukaryota</taxon>
        <taxon>Fungi</taxon>
        <taxon>Dikarya</taxon>
        <taxon>Ascomycota</taxon>
        <taxon>Pezizomycotina</taxon>
        <taxon>Sordariomycetes</taxon>
        <taxon>Sordariomycetidae</taxon>
        <taxon>Sordariales</taxon>
        <taxon>Chaetomiaceae</taxon>
        <taxon>Parathielavia</taxon>
    </lineage>
</organism>
<keyword evidence="2 3" id="KW-0040">ANK repeat</keyword>